<organism evidence="3 4">
    <name type="scientific">Thauera sinica</name>
    <dbReference type="NCBI Taxonomy" id="2665146"/>
    <lineage>
        <taxon>Bacteria</taxon>
        <taxon>Pseudomonadati</taxon>
        <taxon>Pseudomonadota</taxon>
        <taxon>Betaproteobacteria</taxon>
        <taxon>Rhodocyclales</taxon>
        <taxon>Zoogloeaceae</taxon>
        <taxon>Thauera</taxon>
    </lineage>
</organism>
<dbReference type="EMBL" id="JBHSOG010000007">
    <property type="protein sequence ID" value="MFC5768153.1"/>
    <property type="molecule type" value="Genomic_DNA"/>
</dbReference>
<dbReference type="SUPFAM" id="SSF100950">
    <property type="entry name" value="NagB/RpiA/CoA transferase-like"/>
    <property type="match status" value="1"/>
</dbReference>
<name>A0ABW1ALZ8_9RHOO</name>
<evidence type="ECO:0000313" key="4">
    <source>
        <dbReference type="Proteomes" id="UP001595974"/>
    </source>
</evidence>
<protein>
    <recommendedName>
        <fullName evidence="2">Ribose-5-phosphate isomerase A</fullName>
        <ecNumber evidence="2">5.3.1.6</ecNumber>
    </recommendedName>
    <alternativeName>
        <fullName evidence="2">Phosphoriboisomerase A</fullName>
        <shortName evidence="2">PRI</shortName>
    </alternativeName>
</protein>
<dbReference type="HAMAP" id="MF_00170">
    <property type="entry name" value="Rib_5P_isom_A"/>
    <property type="match status" value="1"/>
</dbReference>
<dbReference type="GO" id="GO:0004751">
    <property type="term" value="F:ribose-5-phosphate isomerase activity"/>
    <property type="evidence" value="ECO:0007669"/>
    <property type="project" value="UniProtKB-EC"/>
</dbReference>
<dbReference type="CDD" id="cd01398">
    <property type="entry name" value="RPI_A"/>
    <property type="match status" value="1"/>
</dbReference>
<comment type="function">
    <text evidence="2">Catalyzes the reversible conversion of ribose-5-phosphate to ribulose 5-phosphate.</text>
</comment>
<comment type="similarity">
    <text evidence="2">Belongs to the ribose 5-phosphate isomerase family.</text>
</comment>
<dbReference type="PANTHER" id="PTHR11934:SF0">
    <property type="entry name" value="RIBOSE-5-PHOSPHATE ISOMERASE"/>
    <property type="match status" value="1"/>
</dbReference>
<proteinExistence type="inferred from homology"/>
<gene>
    <name evidence="2 3" type="primary">rpiA</name>
    <name evidence="3" type="ORF">ACFPTN_02075</name>
</gene>
<keyword evidence="4" id="KW-1185">Reference proteome</keyword>
<feature type="binding site" evidence="2">
    <location>
        <begin position="28"/>
        <end position="31"/>
    </location>
    <ligand>
        <name>substrate</name>
    </ligand>
</feature>
<comment type="pathway">
    <text evidence="2">Carbohydrate degradation; pentose phosphate pathway; D-ribose 5-phosphate from D-ribulose 5-phosphate (non-oxidative stage): step 1/1.</text>
</comment>
<dbReference type="Gene3D" id="3.40.50.1360">
    <property type="match status" value="1"/>
</dbReference>
<dbReference type="NCBIfam" id="NF001924">
    <property type="entry name" value="PRK00702.1"/>
    <property type="match status" value="1"/>
</dbReference>
<feature type="binding site" evidence="2">
    <location>
        <position position="121"/>
    </location>
    <ligand>
        <name>substrate</name>
    </ligand>
</feature>
<reference evidence="4" key="1">
    <citation type="journal article" date="2019" name="Int. J. Syst. Evol. Microbiol.">
        <title>The Global Catalogue of Microorganisms (GCM) 10K type strain sequencing project: providing services to taxonomists for standard genome sequencing and annotation.</title>
        <authorList>
            <consortium name="The Broad Institute Genomics Platform"/>
            <consortium name="The Broad Institute Genome Sequencing Center for Infectious Disease"/>
            <person name="Wu L."/>
            <person name="Ma J."/>
        </authorList>
    </citation>
    <scope>NUCLEOTIDE SEQUENCE [LARGE SCALE GENOMIC DNA]</scope>
    <source>
        <strain evidence="4">SHR3</strain>
    </source>
</reference>
<comment type="caution">
    <text evidence="3">The sequence shown here is derived from an EMBL/GenBank/DDBJ whole genome shotgun (WGS) entry which is preliminary data.</text>
</comment>
<evidence type="ECO:0000313" key="3">
    <source>
        <dbReference type="EMBL" id="MFC5768153.1"/>
    </source>
</evidence>
<dbReference type="Proteomes" id="UP001595974">
    <property type="component" value="Unassembled WGS sequence"/>
</dbReference>
<dbReference type="Gene3D" id="3.30.70.260">
    <property type="match status" value="1"/>
</dbReference>
<comment type="subunit">
    <text evidence="2">Homodimer.</text>
</comment>
<dbReference type="NCBIfam" id="TIGR00021">
    <property type="entry name" value="rpiA"/>
    <property type="match status" value="1"/>
</dbReference>
<keyword evidence="1 2" id="KW-0413">Isomerase</keyword>
<dbReference type="InterPro" id="IPR004788">
    <property type="entry name" value="Ribose5P_isomerase_type_A"/>
</dbReference>
<dbReference type="Pfam" id="PF06026">
    <property type="entry name" value="Rib_5-P_isom_A"/>
    <property type="match status" value="1"/>
</dbReference>
<dbReference type="RefSeq" id="WP_096449045.1">
    <property type="nucleotide sequence ID" value="NZ_JBHSOG010000007.1"/>
</dbReference>
<dbReference type="InterPro" id="IPR037171">
    <property type="entry name" value="NagB/RpiA_transferase-like"/>
</dbReference>
<feature type="active site" description="Proton acceptor" evidence="2">
    <location>
        <position position="103"/>
    </location>
</feature>
<feature type="binding site" evidence="2">
    <location>
        <begin position="81"/>
        <end position="84"/>
    </location>
    <ligand>
        <name>substrate</name>
    </ligand>
</feature>
<dbReference type="EC" id="5.3.1.6" evidence="2"/>
<feature type="binding site" evidence="2">
    <location>
        <begin position="94"/>
        <end position="97"/>
    </location>
    <ligand>
        <name>substrate</name>
    </ligand>
</feature>
<evidence type="ECO:0000256" key="2">
    <source>
        <dbReference type="HAMAP-Rule" id="MF_00170"/>
    </source>
</evidence>
<dbReference type="PANTHER" id="PTHR11934">
    <property type="entry name" value="RIBOSE-5-PHOSPHATE ISOMERASE"/>
    <property type="match status" value="1"/>
</dbReference>
<dbReference type="InterPro" id="IPR020672">
    <property type="entry name" value="Ribose5P_isomerase_typA_subgr"/>
</dbReference>
<accession>A0ABW1ALZ8</accession>
<sequence length="228" mass="24070">MTQDELKKAAALAALDYIVDDTIVGVGTGSTVNHFIDGLAAMRTRIRGAVSSSEASSARLAAHGIPVFDLNGIEEIPLYVDGADEIDGRFCMIKGGGGALTREKIVAAVSARFVCICDASKLVGTLGRFPLPVEVIPMACSHVARELARLGGQPRVRENFVTDNGNLIIDVHGLTIADPFTLEARIDQIVGVVTNGLFAARGADVLLLAGSEGVERRLRDAAMTETRI</sequence>
<dbReference type="SUPFAM" id="SSF75445">
    <property type="entry name" value="D-ribose-5-phosphate isomerase (RpiA), lid domain"/>
    <property type="match status" value="1"/>
</dbReference>
<comment type="catalytic activity">
    <reaction evidence="2">
        <text>aldehydo-D-ribose 5-phosphate = D-ribulose 5-phosphate</text>
        <dbReference type="Rhea" id="RHEA:14657"/>
        <dbReference type="ChEBI" id="CHEBI:58121"/>
        <dbReference type="ChEBI" id="CHEBI:58273"/>
        <dbReference type="EC" id="5.3.1.6"/>
    </reaction>
</comment>
<evidence type="ECO:0000256" key="1">
    <source>
        <dbReference type="ARBA" id="ARBA00023235"/>
    </source>
</evidence>